<keyword evidence="1" id="KW-0479">Metal-binding</keyword>
<dbReference type="PROSITE" id="PS50865">
    <property type="entry name" value="ZF_MYND_2"/>
    <property type="match status" value="1"/>
</dbReference>
<accession>A0A292PK28</accession>
<feature type="domain" description="MYND-type" evidence="5">
    <location>
        <begin position="217"/>
        <end position="268"/>
    </location>
</feature>
<dbReference type="Proteomes" id="UP001412239">
    <property type="component" value="Unassembled WGS sequence"/>
</dbReference>
<dbReference type="GO" id="GO:0008270">
    <property type="term" value="F:zinc ion binding"/>
    <property type="evidence" value="ECO:0007669"/>
    <property type="project" value="UniProtKB-KW"/>
</dbReference>
<dbReference type="InterPro" id="IPR002893">
    <property type="entry name" value="Znf_MYND"/>
</dbReference>
<proteinExistence type="predicted"/>
<evidence type="ECO:0000313" key="6">
    <source>
        <dbReference type="EMBL" id="CUS07045.1"/>
    </source>
</evidence>
<evidence type="ECO:0000256" key="3">
    <source>
        <dbReference type="ARBA" id="ARBA00022833"/>
    </source>
</evidence>
<dbReference type="Gene3D" id="6.10.140.2220">
    <property type="match status" value="1"/>
</dbReference>
<dbReference type="EMBL" id="LN891258">
    <property type="protein sequence ID" value="CUS07045.1"/>
    <property type="molecule type" value="Genomic_DNA"/>
</dbReference>
<dbReference type="AlphaFoldDB" id="A0A292PK28"/>
<sequence>MNSSTGGEKGSAHLSYSLIPSTSIAPPTQPAYMPHPPRTSQSIESNQSIFICPYTLGTVPATQVDSVSDGLTPNPKLLAPLRFFGVEHPMLPPPGTRPSSKNPIVNPVPVTLGLFPDNYCCRKKNPPVLLVHAARNPFRPGQEDVLGLLTADTTQECPSYCPGVIHFWHKTSVSYHLSILRQLEAQGILARTGYTLAEPCAQEVRVLLPDFACSRVCWGCGIWEQLRSPDVNGTRHYGRLKRCQGCGQSYFCNIDCQRKSWHKHSLYCIAMKGYYNWDPDRGKRGAAPNIP</sequence>
<dbReference type="SUPFAM" id="SSF144232">
    <property type="entry name" value="HIT/MYND zinc finger-like"/>
    <property type="match status" value="1"/>
</dbReference>
<keyword evidence="2 4" id="KW-0863">Zinc-finger</keyword>
<gene>
    <name evidence="6" type="ORF">GSTUAT00008873001</name>
</gene>
<reference evidence="6" key="1">
    <citation type="submission" date="2015-10" db="EMBL/GenBank/DDBJ databases">
        <authorList>
            <person name="Regsiter A."/>
            <person name="william w."/>
        </authorList>
    </citation>
    <scope>NUCLEOTIDE SEQUENCE</scope>
    <source>
        <strain evidence="6">Montdore</strain>
    </source>
</reference>
<keyword evidence="7" id="KW-1185">Reference proteome</keyword>
<organism evidence="6 7">
    <name type="scientific">Tuber aestivum</name>
    <name type="common">summer truffle</name>
    <dbReference type="NCBI Taxonomy" id="59557"/>
    <lineage>
        <taxon>Eukaryota</taxon>
        <taxon>Fungi</taxon>
        <taxon>Dikarya</taxon>
        <taxon>Ascomycota</taxon>
        <taxon>Pezizomycotina</taxon>
        <taxon>Pezizomycetes</taxon>
        <taxon>Pezizales</taxon>
        <taxon>Tuberaceae</taxon>
        <taxon>Tuber</taxon>
    </lineage>
</organism>
<protein>
    <recommendedName>
        <fullName evidence="5">MYND-type domain-containing protein</fullName>
    </recommendedName>
</protein>
<evidence type="ECO:0000259" key="5">
    <source>
        <dbReference type="PROSITE" id="PS50865"/>
    </source>
</evidence>
<keyword evidence="3" id="KW-0862">Zinc</keyword>
<evidence type="ECO:0000313" key="7">
    <source>
        <dbReference type="Proteomes" id="UP001412239"/>
    </source>
</evidence>
<evidence type="ECO:0000256" key="4">
    <source>
        <dbReference type="PROSITE-ProRule" id="PRU00134"/>
    </source>
</evidence>
<dbReference type="Pfam" id="PF01753">
    <property type="entry name" value="zf-MYND"/>
    <property type="match status" value="1"/>
</dbReference>
<evidence type="ECO:0000256" key="1">
    <source>
        <dbReference type="ARBA" id="ARBA00022723"/>
    </source>
</evidence>
<name>A0A292PK28_9PEZI</name>
<evidence type="ECO:0000256" key="2">
    <source>
        <dbReference type="ARBA" id="ARBA00022771"/>
    </source>
</evidence>